<dbReference type="PANTHER" id="PTHR12151:SF25">
    <property type="entry name" value="LINALOOL DEHYDRATASE_ISOMERASE DOMAIN-CONTAINING PROTEIN"/>
    <property type="match status" value="1"/>
</dbReference>
<dbReference type="OrthoDB" id="10346895at2759"/>
<proteinExistence type="inferred from homology"/>
<dbReference type="RefSeq" id="XP_005647955.1">
    <property type="nucleotide sequence ID" value="XM_005647898.1"/>
</dbReference>
<dbReference type="Pfam" id="PF02630">
    <property type="entry name" value="SCO1-SenC"/>
    <property type="match status" value="1"/>
</dbReference>
<name>I0YYE2_COCSC</name>
<dbReference type="EMBL" id="AGSI01000007">
    <property type="protein sequence ID" value="EIE23411.1"/>
    <property type="molecule type" value="Genomic_DNA"/>
</dbReference>
<dbReference type="InterPro" id="IPR036249">
    <property type="entry name" value="Thioredoxin-like_sf"/>
</dbReference>
<accession>I0YYE2</accession>
<keyword evidence="4" id="KW-1185">Reference proteome</keyword>
<dbReference type="InterPro" id="IPR003782">
    <property type="entry name" value="SCO1/SenC"/>
</dbReference>
<evidence type="ECO:0000313" key="4">
    <source>
        <dbReference type="Proteomes" id="UP000007264"/>
    </source>
</evidence>
<comment type="similarity">
    <text evidence="1">Belongs to the SCO1/2 family.</text>
</comment>
<protein>
    <submittedName>
        <fullName evidence="3">Uncharacterized protein</fullName>
    </submittedName>
</protein>
<dbReference type="SUPFAM" id="SSF52833">
    <property type="entry name" value="Thioredoxin-like"/>
    <property type="match status" value="1"/>
</dbReference>
<sequence>MSAARIGRVLVRQARNSLLATEAEAFVGASVPSWAYYAAGGAAVVGSGAYFFSSSAVPEAQAESAGSVSDGTDPNDVPGGSAPEEPVQLPQFTAVDQSGSDFSLAQLQGDFTLLVFGVTRDFEDAKSRLQNMSEIVRQTDRKSNMQYMRALFVSEEAGEEAQGKMGDLMSKHTKKSERRSHGPRMVGLAGSEISKIREMVNVFNDKVTEEGKTEVVEAGDPDGTLFLVNPDGQLVAGFKYAAHGAETKEVADAIATEIRQWTHSHPTWHAPKAIKMRSA</sequence>
<organism evidence="3 4">
    <name type="scientific">Coccomyxa subellipsoidea (strain C-169)</name>
    <name type="common">Green microalga</name>
    <dbReference type="NCBI Taxonomy" id="574566"/>
    <lineage>
        <taxon>Eukaryota</taxon>
        <taxon>Viridiplantae</taxon>
        <taxon>Chlorophyta</taxon>
        <taxon>core chlorophytes</taxon>
        <taxon>Trebouxiophyceae</taxon>
        <taxon>Trebouxiophyceae incertae sedis</taxon>
        <taxon>Coccomyxaceae</taxon>
        <taxon>Coccomyxa</taxon>
        <taxon>Coccomyxa subellipsoidea</taxon>
    </lineage>
</organism>
<reference evidence="3 4" key="1">
    <citation type="journal article" date="2012" name="Genome Biol.">
        <title>The genome of the polar eukaryotic microalga coccomyxa subellipsoidea reveals traits of cold adaptation.</title>
        <authorList>
            <person name="Blanc G."/>
            <person name="Agarkova I."/>
            <person name="Grimwood J."/>
            <person name="Kuo A."/>
            <person name="Brueggeman A."/>
            <person name="Dunigan D."/>
            <person name="Gurnon J."/>
            <person name="Ladunga I."/>
            <person name="Lindquist E."/>
            <person name="Lucas S."/>
            <person name="Pangilinan J."/>
            <person name="Proschold T."/>
            <person name="Salamov A."/>
            <person name="Schmutz J."/>
            <person name="Weeks D."/>
            <person name="Yamada T."/>
            <person name="Claverie J.M."/>
            <person name="Grigoriev I."/>
            <person name="Van Etten J."/>
            <person name="Lomsadze A."/>
            <person name="Borodovsky M."/>
        </authorList>
    </citation>
    <scope>NUCLEOTIDE SEQUENCE [LARGE SCALE GENOMIC DNA]</scope>
    <source>
        <strain evidence="3 4">C-169</strain>
    </source>
</reference>
<dbReference type="GeneID" id="17041403"/>
<evidence type="ECO:0000256" key="1">
    <source>
        <dbReference type="ARBA" id="ARBA00010996"/>
    </source>
</evidence>
<dbReference type="Gene3D" id="3.40.30.10">
    <property type="entry name" value="Glutaredoxin"/>
    <property type="match status" value="1"/>
</dbReference>
<comment type="caution">
    <text evidence="3">The sequence shown here is derived from an EMBL/GenBank/DDBJ whole genome shotgun (WGS) entry which is preliminary data.</text>
</comment>
<dbReference type="AlphaFoldDB" id="I0YYE2"/>
<dbReference type="Proteomes" id="UP000007264">
    <property type="component" value="Unassembled WGS sequence"/>
</dbReference>
<evidence type="ECO:0000313" key="3">
    <source>
        <dbReference type="EMBL" id="EIE23411.1"/>
    </source>
</evidence>
<dbReference type="KEGG" id="csl:COCSUDRAFT_62946"/>
<feature type="region of interest" description="Disordered" evidence="2">
    <location>
        <begin position="162"/>
        <end position="185"/>
    </location>
</feature>
<gene>
    <name evidence="3" type="ORF">COCSUDRAFT_62946</name>
</gene>
<feature type="compositionally biased region" description="Basic residues" evidence="2">
    <location>
        <begin position="171"/>
        <end position="182"/>
    </location>
</feature>
<evidence type="ECO:0000256" key="2">
    <source>
        <dbReference type="SAM" id="MobiDB-lite"/>
    </source>
</evidence>
<feature type="region of interest" description="Disordered" evidence="2">
    <location>
        <begin position="62"/>
        <end position="86"/>
    </location>
</feature>
<dbReference type="PANTHER" id="PTHR12151">
    <property type="entry name" value="ELECTRON TRANSPORT PROTIN SCO1/SENC FAMILY MEMBER"/>
    <property type="match status" value="1"/>
</dbReference>